<gene>
    <name evidence="13" type="ORF">NA57DRAFT_53878</name>
</gene>
<evidence type="ECO:0000313" key="14">
    <source>
        <dbReference type="Proteomes" id="UP000799772"/>
    </source>
</evidence>
<dbReference type="InterPro" id="IPR041640">
    <property type="entry name" value="Tyrosinase_C"/>
</dbReference>
<dbReference type="PROSITE" id="PS00498">
    <property type="entry name" value="TYROSINASE_2"/>
    <property type="match status" value="1"/>
</dbReference>
<dbReference type="Proteomes" id="UP000799772">
    <property type="component" value="Unassembled WGS sequence"/>
</dbReference>
<comment type="similarity">
    <text evidence="2">Belongs to the tyrosinase family.</text>
</comment>
<dbReference type="EC" id="1.14.18.1" evidence="3"/>
<sequence length="616" mass="67758">MLGSLLAGLLLLGQTLAVVTSGATGNGVQVRLEIADLINDKTSWNIYLLALQQMQQASQSDQLSWYQLAGIHGRPQQSYDGVKGTASPQGPGYCTHVSNFFCTWHRPYMALYEQVLVSTAISVAQSFPAGANHDKYLAAAQKLRAPFWDWAKARSSSAFPSALTSPTATVTTPTGSQKINNPLYLYNFHPNPGNLYYQPFTYWNSTLRWPTSDSDENASSQQNLARSNVESWQPTLHDRLYTVLTQYPDYNQFSNEAWITDSNSQDSLESIHDVIHGAVGGTNYGHMSIIDVSAFDPVFFLHHCMVDRAFALWQAINPSSTFEQQTQSQGTYWYDSGYVSKINTPLKPFHQTSSGTFWTSQTVWDWTQFEYTYPELQSGWTASSVKTAVNKLYGSSTSTSSKKRSVFPGFSDISDLWKGHPLKNLRSRFPGAMPSPAISLAGTSSSVREYMINIRAQKNVLGQSYFIFFFLGEAPENSVEWGTASNLVGVNPVISLNMPQDEAAQKTPVLIGSAVPLNRALVKKHDSGELKSLSDDDVSAYLQKNLSWQVKASNGTILDASNIPNLLVSVASSEIEPATADDDFPKRKGAMSIHTAVTSGKGAGLCESELHLYKTG</sequence>
<evidence type="ECO:0000259" key="12">
    <source>
        <dbReference type="PROSITE" id="PS00498"/>
    </source>
</evidence>
<evidence type="ECO:0000256" key="5">
    <source>
        <dbReference type="ARBA" id="ARBA00023002"/>
    </source>
</evidence>
<dbReference type="PANTHER" id="PTHR11474">
    <property type="entry name" value="TYROSINASE FAMILY MEMBER"/>
    <property type="match status" value="1"/>
</dbReference>
<dbReference type="GO" id="GO:0042438">
    <property type="term" value="P:melanin biosynthetic process"/>
    <property type="evidence" value="ECO:0007669"/>
    <property type="project" value="UniProtKB-KW"/>
</dbReference>
<accession>A0A9P4M8Q7</accession>
<comment type="catalytic activity">
    <reaction evidence="9">
        <text>2 L-dopa + O2 = 2 L-dopaquinone + 2 H2O</text>
        <dbReference type="Rhea" id="RHEA:34287"/>
        <dbReference type="ChEBI" id="CHEBI:15377"/>
        <dbReference type="ChEBI" id="CHEBI:15379"/>
        <dbReference type="ChEBI" id="CHEBI:57504"/>
        <dbReference type="ChEBI" id="CHEBI:57924"/>
        <dbReference type="EC" id="1.14.18.1"/>
    </reaction>
</comment>
<feature type="chain" id="PRO_5040109469" description="tyrosinase" evidence="11">
    <location>
        <begin position="18"/>
        <end position="616"/>
    </location>
</feature>
<name>A0A9P4M8Q7_9PEZI</name>
<evidence type="ECO:0000256" key="7">
    <source>
        <dbReference type="ARBA" id="ARBA00023033"/>
    </source>
</evidence>
<evidence type="ECO:0000256" key="8">
    <source>
        <dbReference type="ARBA" id="ARBA00023101"/>
    </source>
</evidence>
<keyword evidence="8" id="KW-0470">Melanin biosynthesis</keyword>
<evidence type="ECO:0000256" key="11">
    <source>
        <dbReference type="SAM" id="SignalP"/>
    </source>
</evidence>
<comment type="caution">
    <text evidence="13">The sequence shown here is derived from an EMBL/GenBank/DDBJ whole genome shotgun (WGS) entry which is preliminary data.</text>
</comment>
<dbReference type="Gene3D" id="1.10.1280.10">
    <property type="entry name" value="Di-copper center containing domain from catechol oxidase"/>
    <property type="match status" value="1"/>
</dbReference>
<keyword evidence="5" id="KW-0560">Oxidoreductase</keyword>
<feature type="domain" description="Tyrosinase copper-binding" evidence="12">
    <location>
        <begin position="296"/>
        <end position="307"/>
    </location>
</feature>
<evidence type="ECO:0000256" key="4">
    <source>
        <dbReference type="ARBA" id="ARBA00022723"/>
    </source>
</evidence>
<keyword evidence="14" id="KW-1185">Reference proteome</keyword>
<evidence type="ECO:0000256" key="10">
    <source>
        <dbReference type="ARBA" id="ARBA00048881"/>
    </source>
</evidence>
<dbReference type="GO" id="GO:0046872">
    <property type="term" value="F:metal ion binding"/>
    <property type="evidence" value="ECO:0007669"/>
    <property type="project" value="UniProtKB-KW"/>
</dbReference>
<keyword evidence="11" id="KW-0732">Signal</keyword>
<dbReference type="SUPFAM" id="SSF48056">
    <property type="entry name" value="Di-copper centre-containing domain"/>
    <property type="match status" value="1"/>
</dbReference>
<evidence type="ECO:0000256" key="2">
    <source>
        <dbReference type="ARBA" id="ARBA00009928"/>
    </source>
</evidence>
<dbReference type="AlphaFoldDB" id="A0A9P4M8Q7"/>
<keyword evidence="6" id="KW-0186">Copper</keyword>
<dbReference type="PRINTS" id="PR00092">
    <property type="entry name" value="TYROSINASE"/>
</dbReference>
<dbReference type="InterPro" id="IPR008922">
    <property type="entry name" value="Di-copper_centre_dom_sf"/>
</dbReference>
<dbReference type="PANTHER" id="PTHR11474:SF76">
    <property type="entry name" value="SHKT DOMAIN-CONTAINING PROTEIN"/>
    <property type="match status" value="1"/>
</dbReference>
<proteinExistence type="inferred from homology"/>
<dbReference type="Pfam" id="PF18132">
    <property type="entry name" value="Tyrosinase_C"/>
    <property type="match status" value="1"/>
</dbReference>
<comment type="cofactor">
    <cofactor evidence="1">
        <name>Cu(2+)</name>
        <dbReference type="ChEBI" id="CHEBI:29036"/>
    </cofactor>
</comment>
<reference evidence="13" key="1">
    <citation type="journal article" date="2020" name="Stud. Mycol.">
        <title>101 Dothideomycetes genomes: a test case for predicting lifestyles and emergence of pathogens.</title>
        <authorList>
            <person name="Haridas S."/>
            <person name="Albert R."/>
            <person name="Binder M."/>
            <person name="Bloem J."/>
            <person name="Labutti K."/>
            <person name="Salamov A."/>
            <person name="Andreopoulos B."/>
            <person name="Baker S."/>
            <person name="Barry K."/>
            <person name="Bills G."/>
            <person name="Bluhm B."/>
            <person name="Cannon C."/>
            <person name="Castanera R."/>
            <person name="Culley D."/>
            <person name="Daum C."/>
            <person name="Ezra D."/>
            <person name="Gonzalez J."/>
            <person name="Henrissat B."/>
            <person name="Kuo A."/>
            <person name="Liang C."/>
            <person name="Lipzen A."/>
            <person name="Lutzoni F."/>
            <person name="Magnuson J."/>
            <person name="Mondo S."/>
            <person name="Nolan M."/>
            <person name="Ohm R."/>
            <person name="Pangilinan J."/>
            <person name="Park H.-J."/>
            <person name="Ramirez L."/>
            <person name="Alfaro M."/>
            <person name="Sun H."/>
            <person name="Tritt A."/>
            <person name="Yoshinaga Y."/>
            <person name="Zwiers L.-H."/>
            <person name="Turgeon B."/>
            <person name="Goodwin S."/>
            <person name="Spatafora J."/>
            <person name="Crous P."/>
            <person name="Grigoriev I."/>
        </authorList>
    </citation>
    <scope>NUCLEOTIDE SEQUENCE</scope>
    <source>
        <strain evidence="13">CBS 133067</strain>
    </source>
</reference>
<evidence type="ECO:0000256" key="3">
    <source>
        <dbReference type="ARBA" id="ARBA00011906"/>
    </source>
</evidence>
<dbReference type="InterPro" id="IPR050316">
    <property type="entry name" value="Tyrosinase/Hemocyanin"/>
</dbReference>
<keyword evidence="7" id="KW-0503">Monooxygenase</keyword>
<evidence type="ECO:0000256" key="1">
    <source>
        <dbReference type="ARBA" id="ARBA00001973"/>
    </source>
</evidence>
<evidence type="ECO:0000256" key="6">
    <source>
        <dbReference type="ARBA" id="ARBA00023008"/>
    </source>
</evidence>
<organism evidence="13 14">
    <name type="scientific">Rhizodiscina lignyota</name>
    <dbReference type="NCBI Taxonomy" id="1504668"/>
    <lineage>
        <taxon>Eukaryota</taxon>
        <taxon>Fungi</taxon>
        <taxon>Dikarya</taxon>
        <taxon>Ascomycota</taxon>
        <taxon>Pezizomycotina</taxon>
        <taxon>Dothideomycetes</taxon>
        <taxon>Pleosporomycetidae</taxon>
        <taxon>Aulographales</taxon>
        <taxon>Rhizodiscinaceae</taxon>
        <taxon>Rhizodiscina</taxon>
    </lineage>
</organism>
<dbReference type="EMBL" id="ML978123">
    <property type="protein sequence ID" value="KAF2101936.1"/>
    <property type="molecule type" value="Genomic_DNA"/>
</dbReference>
<evidence type="ECO:0000256" key="9">
    <source>
        <dbReference type="ARBA" id="ARBA00048233"/>
    </source>
</evidence>
<evidence type="ECO:0000313" key="13">
    <source>
        <dbReference type="EMBL" id="KAF2101936.1"/>
    </source>
</evidence>
<protein>
    <recommendedName>
        <fullName evidence="3">tyrosinase</fullName>
        <ecNumber evidence="3">1.14.18.1</ecNumber>
    </recommendedName>
</protein>
<feature type="signal peptide" evidence="11">
    <location>
        <begin position="1"/>
        <end position="17"/>
    </location>
</feature>
<dbReference type="Gene3D" id="2.60.310.20">
    <property type="match status" value="1"/>
</dbReference>
<dbReference type="GO" id="GO:0004503">
    <property type="term" value="F:tyrosinase activity"/>
    <property type="evidence" value="ECO:0007669"/>
    <property type="project" value="UniProtKB-EC"/>
</dbReference>
<comment type="catalytic activity">
    <reaction evidence="10">
        <text>L-tyrosine + O2 = L-dopaquinone + H2O</text>
        <dbReference type="Rhea" id="RHEA:18117"/>
        <dbReference type="ChEBI" id="CHEBI:15377"/>
        <dbReference type="ChEBI" id="CHEBI:15379"/>
        <dbReference type="ChEBI" id="CHEBI:57924"/>
        <dbReference type="ChEBI" id="CHEBI:58315"/>
        <dbReference type="EC" id="1.14.18.1"/>
    </reaction>
</comment>
<dbReference type="Pfam" id="PF00264">
    <property type="entry name" value="Tyrosinase"/>
    <property type="match status" value="1"/>
</dbReference>
<keyword evidence="4" id="KW-0479">Metal-binding</keyword>
<dbReference type="InterPro" id="IPR002227">
    <property type="entry name" value="Tyrosinase_Cu-bd"/>
</dbReference>
<dbReference type="OrthoDB" id="6132182at2759"/>